<sequence>MIRPILQATDPQLRQKSKSVVKVDKKISSIITDLKDTLVVQKDPEGVGLAAPQIGKKLRVFIMKLGGTTITVINPKILQVINKGKGVAKKIERKQKKSKILEGCLSLPHYYGPLKRAKFIKIKYLDGNGQEQISSFSDFDAQIIQHEIDHLEGILFIDKLLEQKRPLYEYVNGEWERVELI</sequence>
<comment type="caution">
    <text evidence="3">The sequence shown here is derived from an EMBL/GenBank/DDBJ whole genome shotgun (WGS) entry which is preliminary data.</text>
</comment>
<dbReference type="NCBIfam" id="TIGR00079">
    <property type="entry name" value="pept_deformyl"/>
    <property type="match status" value="1"/>
</dbReference>
<dbReference type="PANTHER" id="PTHR10458:SF22">
    <property type="entry name" value="PEPTIDE DEFORMYLASE"/>
    <property type="match status" value="1"/>
</dbReference>
<keyword evidence="2" id="KW-0479">Metal-binding</keyword>
<gene>
    <name evidence="2" type="primary">def</name>
    <name evidence="3" type="ORF">A2771_00245</name>
</gene>
<dbReference type="GO" id="GO:0046872">
    <property type="term" value="F:metal ion binding"/>
    <property type="evidence" value="ECO:0007669"/>
    <property type="project" value="UniProtKB-KW"/>
</dbReference>
<keyword evidence="2" id="KW-0408">Iron</keyword>
<comment type="catalytic activity">
    <reaction evidence="2">
        <text>N-terminal N-formyl-L-methionyl-[peptide] + H2O = N-terminal L-methionyl-[peptide] + formate</text>
        <dbReference type="Rhea" id="RHEA:24420"/>
        <dbReference type="Rhea" id="RHEA-COMP:10639"/>
        <dbReference type="Rhea" id="RHEA-COMP:10640"/>
        <dbReference type="ChEBI" id="CHEBI:15377"/>
        <dbReference type="ChEBI" id="CHEBI:15740"/>
        <dbReference type="ChEBI" id="CHEBI:49298"/>
        <dbReference type="ChEBI" id="CHEBI:64731"/>
        <dbReference type="EC" id="3.5.1.88"/>
    </reaction>
</comment>
<dbReference type="AlphaFoldDB" id="A0A1F7XXU6"/>
<evidence type="ECO:0000313" key="3">
    <source>
        <dbReference type="EMBL" id="OGM19218.1"/>
    </source>
</evidence>
<protein>
    <recommendedName>
        <fullName evidence="2">Peptide deformylase</fullName>
        <shortName evidence="2">PDF</shortName>
        <ecNumber evidence="2">3.5.1.88</ecNumber>
    </recommendedName>
    <alternativeName>
        <fullName evidence="2">Polypeptide deformylase</fullName>
    </alternativeName>
</protein>
<dbReference type="SUPFAM" id="SSF56420">
    <property type="entry name" value="Peptide deformylase"/>
    <property type="match status" value="1"/>
</dbReference>
<dbReference type="HAMAP" id="MF_00163">
    <property type="entry name" value="Pep_deformylase"/>
    <property type="match status" value="1"/>
</dbReference>
<dbReference type="InterPro" id="IPR023635">
    <property type="entry name" value="Peptide_deformylase"/>
</dbReference>
<evidence type="ECO:0000256" key="2">
    <source>
        <dbReference type="HAMAP-Rule" id="MF_00163"/>
    </source>
</evidence>
<proteinExistence type="inferred from homology"/>
<accession>A0A1F7XXU6</accession>
<evidence type="ECO:0000256" key="1">
    <source>
        <dbReference type="ARBA" id="ARBA00010759"/>
    </source>
</evidence>
<dbReference type="Proteomes" id="UP000176741">
    <property type="component" value="Unassembled WGS sequence"/>
</dbReference>
<name>A0A1F7XXU6_9BACT</name>
<dbReference type="PIRSF" id="PIRSF004749">
    <property type="entry name" value="Pep_def"/>
    <property type="match status" value="1"/>
</dbReference>
<keyword evidence="2" id="KW-0648">Protein biosynthesis</keyword>
<dbReference type="GO" id="GO:0006412">
    <property type="term" value="P:translation"/>
    <property type="evidence" value="ECO:0007669"/>
    <property type="project" value="UniProtKB-UniRule"/>
</dbReference>
<dbReference type="NCBIfam" id="NF001159">
    <property type="entry name" value="PRK00150.1-3"/>
    <property type="match status" value="1"/>
</dbReference>
<organism evidence="3 4">
    <name type="scientific">Candidatus Woesebacteria bacterium RIFCSPHIGHO2_01_FULL_38_26b</name>
    <dbReference type="NCBI Taxonomy" id="1802491"/>
    <lineage>
        <taxon>Bacteria</taxon>
        <taxon>Candidatus Woeseibacteriota</taxon>
    </lineage>
</organism>
<dbReference type="Pfam" id="PF01327">
    <property type="entry name" value="Pep_deformylase"/>
    <property type="match status" value="1"/>
</dbReference>
<comment type="similarity">
    <text evidence="1 2">Belongs to the polypeptide deformylase family.</text>
</comment>
<dbReference type="InterPro" id="IPR036821">
    <property type="entry name" value="Peptide_deformylase_sf"/>
</dbReference>
<feature type="binding site" evidence="2">
    <location>
        <position position="104"/>
    </location>
    <ligand>
        <name>Fe cation</name>
        <dbReference type="ChEBI" id="CHEBI:24875"/>
    </ligand>
</feature>
<feature type="binding site" evidence="2">
    <location>
        <position position="150"/>
    </location>
    <ligand>
        <name>Fe cation</name>
        <dbReference type="ChEBI" id="CHEBI:24875"/>
    </ligand>
</feature>
<dbReference type="Gene3D" id="3.90.45.10">
    <property type="entry name" value="Peptide deformylase"/>
    <property type="match status" value="1"/>
</dbReference>
<dbReference type="PRINTS" id="PR01576">
    <property type="entry name" value="PDEFORMYLASE"/>
</dbReference>
<dbReference type="CDD" id="cd00487">
    <property type="entry name" value="Pep_deformylase"/>
    <property type="match status" value="1"/>
</dbReference>
<evidence type="ECO:0000313" key="4">
    <source>
        <dbReference type="Proteomes" id="UP000176741"/>
    </source>
</evidence>
<reference evidence="3 4" key="1">
    <citation type="journal article" date="2016" name="Nat. Commun.">
        <title>Thousands of microbial genomes shed light on interconnected biogeochemical processes in an aquifer system.</title>
        <authorList>
            <person name="Anantharaman K."/>
            <person name="Brown C.T."/>
            <person name="Hug L.A."/>
            <person name="Sharon I."/>
            <person name="Castelle C.J."/>
            <person name="Probst A.J."/>
            <person name="Thomas B.C."/>
            <person name="Singh A."/>
            <person name="Wilkins M.J."/>
            <person name="Karaoz U."/>
            <person name="Brodie E.L."/>
            <person name="Williams K.H."/>
            <person name="Hubbard S.S."/>
            <person name="Banfield J.F."/>
        </authorList>
    </citation>
    <scope>NUCLEOTIDE SEQUENCE [LARGE SCALE GENOMIC DNA]</scope>
</reference>
<dbReference type="EMBL" id="MGGD01000078">
    <property type="protein sequence ID" value="OGM19218.1"/>
    <property type="molecule type" value="Genomic_DNA"/>
</dbReference>
<dbReference type="EC" id="3.5.1.88" evidence="2"/>
<comment type="cofactor">
    <cofactor evidence="2">
        <name>Fe(2+)</name>
        <dbReference type="ChEBI" id="CHEBI:29033"/>
    </cofactor>
    <text evidence="2">Binds 1 Fe(2+) ion.</text>
</comment>
<comment type="function">
    <text evidence="2">Removes the formyl group from the N-terminal Met of newly synthesized proteins. Requires at least a dipeptide for an efficient rate of reaction. N-terminal L-methionine is a prerequisite for activity but the enzyme has broad specificity at other positions.</text>
</comment>
<feature type="binding site" evidence="2">
    <location>
        <position position="146"/>
    </location>
    <ligand>
        <name>Fe cation</name>
        <dbReference type="ChEBI" id="CHEBI:24875"/>
    </ligand>
</feature>
<dbReference type="PANTHER" id="PTHR10458">
    <property type="entry name" value="PEPTIDE DEFORMYLASE"/>
    <property type="match status" value="1"/>
</dbReference>
<dbReference type="GO" id="GO:0042586">
    <property type="term" value="F:peptide deformylase activity"/>
    <property type="evidence" value="ECO:0007669"/>
    <property type="project" value="UniProtKB-UniRule"/>
</dbReference>
<feature type="active site" evidence="2">
    <location>
        <position position="147"/>
    </location>
</feature>
<keyword evidence="2" id="KW-0378">Hydrolase</keyword>